<comment type="caution">
    <text evidence="1">The sequence shown here is derived from an EMBL/GenBank/DDBJ whole genome shotgun (WGS) entry which is preliminary data.</text>
</comment>
<sequence length="45" mass="5191">MNATYKIDVYTPISKVLELICSKMKQNPSTTGQFLWQLLKELSQT</sequence>
<evidence type="ECO:0000313" key="1">
    <source>
        <dbReference type="EMBL" id="MFC4874981.1"/>
    </source>
</evidence>
<accession>A0ABV9T855</accession>
<proteinExistence type="predicted"/>
<organism evidence="1 2">
    <name type="scientific">Negadavirga shengliensis</name>
    <dbReference type="NCBI Taxonomy" id="1389218"/>
    <lineage>
        <taxon>Bacteria</taxon>
        <taxon>Pseudomonadati</taxon>
        <taxon>Bacteroidota</taxon>
        <taxon>Cytophagia</taxon>
        <taxon>Cytophagales</taxon>
        <taxon>Cyclobacteriaceae</taxon>
        <taxon>Negadavirga</taxon>
    </lineage>
</organism>
<protein>
    <submittedName>
        <fullName evidence="1">Uncharacterized protein</fullName>
    </submittedName>
</protein>
<dbReference type="EMBL" id="JBHSJJ010000026">
    <property type="protein sequence ID" value="MFC4874981.1"/>
    <property type="molecule type" value="Genomic_DNA"/>
</dbReference>
<reference evidence="2" key="1">
    <citation type="journal article" date="2019" name="Int. J. Syst. Evol. Microbiol.">
        <title>The Global Catalogue of Microorganisms (GCM) 10K type strain sequencing project: providing services to taxonomists for standard genome sequencing and annotation.</title>
        <authorList>
            <consortium name="The Broad Institute Genomics Platform"/>
            <consortium name="The Broad Institute Genome Sequencing Center for Infectious Disease"/>
            <person name="Wu L."/>
            <person name="Ma J."/>
        </authorList>
    </citation>
    <scope>NUCLEOTIDE SEQUENCE [LARGE SCALE GENOMIC DNA]</scope>
    <source>
        <strain evidence="2">CGMCC 4.7466</strain>
    </source>
</reference>
<keyword evidence="2" id="KW-1185">Reference proteome</keyword>
<evidence type="ECO:0000313" key="2">
    <source>
        <dbReference type="Proteomes" id="UP001595818"/>
    </source>
</evidence>
<gene>
    <name evidence="1" type="ORF">ACFPFU_24980</name>
</gene>
<dbReference type="Proteomes" id="UP001595818">
    <property type="component" value="Unassembled WGS sequence"/>
</dbReference>
<name>A0ABV9T855_9BACT</name>